<protein>
    <submittedName>
        <fullName evidence="3">Uncharacterized protein</fullName>
    </submittedName>
</protein>
<sequence length="223" mass="25016">MSPVWVGSPPSRGSSWHAWPASRWSTSLTSRAMRRLQGKCSCYFKFMSAGKDCNVSLWQGQGFESEYTASLGNLSKCQPFFKAWTAEMGSASSSWISWWSSAPGIVCQFIIVILILAVLCWCFRDYCEARGFCDEEELQAKASAGWRAPYKAPAKRWTSRLLPVPEPVKESSESETEQAPILEVEEPKPRPKPLHSFQVRQDLHLSAPQTRHESLFPPGTAPP</sequence>
<keyword evidence="2" id="KW-0812">Transmembrane</keyword>
<comment type="caution">
    <text evidence="3">The sequence shown here is derived from an EMBL/GenBank/DDBJ whole genome shotgun (WGS) entry which is preliminary data.</text>
</comment>
<organism evidence="3 4">
    <name type="scientific">Effrenium voratum</name>
    <dbReference type="NCBI Taxonomy" id="2562239"/>
    <lineage>
        <taxon>Eukaryota</taxon>
        <taxon>Sar</taxon>
        <taxon>Alveolata</taxon>
        <taxon>Dinophyceae</taxon>
        <taxon>Suessiales</taxon>
        <taxon>Symbiodiniaceae</taxon>
        <taxon>Effrenium</taxon>
    </lineage>
</organism>
<keyword evidence="2" id="KW-0472">Membrane</keyword>
<keyword evidence="4" id="KW-1185">Reference proteome</keyword>
<dbReference type="EMBL" id="CAUJNA010000879">
    <property type="protein sequence ID" value="CAJ1382166.1"/>
    <property type="molecule type" value="Genomic_DNA"/>
</dbReference>
<feature type="transmembrane region" description="Helical" evidence="2">
    <location>
        <begin position="98"/>
        <end position="123"/>
    </location>
</feature>
<evidence type="ECO:0000256" key="2">
    <source>
        <dbReference type="SAM" id="Phobius"/>
    </source>
</evidence>
<evidence type="ECO:0000313" key="4">
    <source>
        <dbReference type="Proteomes" id="UP001178507"/>
    </source>
</evidence>
<evidence type="ECO:0000313" key="3">
    <source>
        <dbReference type="EMBL" id="CAJ1382166.1"/>
    </source>
</evidence>
<accession>A0AA36I8H6</accession>
<name>A0AA36I8H6_9DINO</name>
<keyword evidence="2" id="KW-1133">Transmembrane helix</keyword>
<evidence type="ECO:0000256" key="1">
    <source>
        <dbReference type="SAM" id="MobiDB-lite"/>
    </source>
</evidence>
<proteinExistence type="predicted"/>
<reference evidence="3" key="1">
    <citation type="submission" date="2023-08" db="EMBL/GenBank/DDBJ databases">
        <authorList>
            <person name="Chen Y."/>
            <person name="Shah S."/>
            <person name="Dougan E. K."/>
            <person name="Thang M."/>
            <person name="Chan C."/>
        </authorList>
    </citation>
    <scope>NUCLEOTIDE SEQUENCE</scope>
</reference>
<gene>
    <name evidence="3" type="ORF">EVOR1521_LOCUS9614</name>
</gene>
<feature type="region of interest" description="Disordered" evidence="1">
    <location>
        <begin position="166"/>
        <end position="194"/>
    </location>
</feature>
<dbReference type="AlphaFoldDB" id="A0AA36I8H6"/>
<dbReference type="Proteomes" id="UP001178507">
    <property type="component" value="Unassembled WGS sequence"/>
</dbReference>